<dbReference type="Pfam" id="PF00408">
    <property type="entry name" value="PGM_PMM_IV"/>
    <property type="match status" value="1"/>
</dbReference>
<dbReference type="HAMAP" id="MF_01554_B">
    <property type="entry name" value="GlmM_B"/>
    <property type="match status" value="1"/>
</dbReference>
<evidence type="ECO:0000256" key="7">
    <source>
        <dbReference type="RuleBase" id="RU004326"/>
    </source>
</evidence>
<evidence type="ECO:0000256" key="6">
    <source>
        <dbReference type="HAMAP-Rule" id="MF_01554"/>
    </source>
</evidence>
<dbReference type="AlphaFoldDB" id="A0A2W4C2C0"/>
<dbReference type="FunFam" id="3.30.310.50:FF:000001">
    <property type="entry name" value="Phosphoglucosamine mutase"/>
    <property type="match status" value="1"/>
</dbReference>
<dbReference type="SUPFAM" id="SSF53738">
    <property type="entry name" value="Phosphoglucomutase, first 3 domains"/>
    <property type="match status" value="3"/>
</dbReference>
<dbReference type="GO" id="GO:0004615">
    <property type="term" value="F:phosphomannomutase activity"/>
    <property type="evidence" value="ECO:0007669"/>
    <property type="project" value="TreeGrafter"/>
</dbReference>
<dbReference type="EMBL" id="PCDP01000082">
    <property type="protein sequence ID" value="PZM07617.1"/>
    <property type="molecule type" value="Genomic_DNA"/>
</dbReference>
<dbReference type="InterPro" id="IPR050060">
    <property type="entry name" value="Phosphoglucosamine_mutase"/>
</dbReference>
<dbReference type="FunFam" id="3.40.120.10:FF:000003">
    <property type="entry name" value="Phosphoglucosamine mutase"/>
    <property type="match status" value="1"/>
</dbReference>
<dbReference type="SUPFAM" id="SSF55957">
    <property type="entry name" value="Phosphoglucomutase, C-terminal domain"/>
    <property type="match status" value="1"/>
</dbReference>
<proteinExistence type="inferred from homology"/>
<dbReference type="CDD" id="cd05802">
    <property type="entry name" value="GlmM"/>
    <property type="match status" value="1"/>
</dbReference>
<dbReference type="GO" id="GO:0008966">
    <property type="term" value="F:phosphoglucosamine mutase activity"/>
    <property type="evidence" value="ECO:0007669"/>
    <property type="project" value="UniProtKB-UniRule"/>
</dbReference>
<keyword evidence="14" id="KW-1185">Reference proteome</keyword>
<feature type="binding site" evidence="6">
    <location>
        <position position="245"/>
    </location>
    <ligand>
        <name>Mg(2+)</name>
        <dbReference type="ChEBI" id="CHEBI:18420"/>
    </ligand>
</feature>
<dbReference type="Pfam" id="PF02880">
    <property type="entry name" value="PGM_PMM_III"/>
    <property type="match status" value="1"/>
</dbReference>
<dbReference type="Gene3D" id="3.40.120.10">
    <property type="entry name" value="Alpha-D-Glucose-1,6-Bisphosphate, subunit A, domain 3"/>
    <property type="match status" value="3"/>
</dbReference>
<keyword evidence="5 6" id="KW-0413">Isomerase</keyword>
<dbReference type="InterPro" id="IPR005845">
    <property type="entry name" value="A-D-PHexomutase_a/b/a-II"/>
</dbReference>
<dbReference type="PRINTS" id="PR00509">
    <property type="entry name" value="PGMPMM"/>
</dbReference>
<evidence type="ECO:0000259" key="9">
    <source>
        <dbReference type="Pfam" id="PF00408"/>
    </source>
</evidence>
<comment type="cofactor">
    <cofactor evidence="6">
        <name>Mg(2+)</name>
        <dbReference type="ChEBI" id="CHEBI:18420"/>
    </cofactor>
    <text evidence="6">Binds 1 Mg(2+) ion per subunit.</text>
</comment>
<evidence type="ECO:0000259" key="12">
    <source>
        <dbReference type="Pfam" id="PF02880"/>
    </source>
</evidence>
<comment type="function">
    <text evidence="6 8">Catalyzes the conversion of glucosamine-6-phosphate to glucosamine-1-phosphate.</text>
</comment>
<comment type="similarity">
    <text evidence="1 6 7">Belongs to the phosphohexose mutase family.</text>
</comment>
<dbReference type="OrthoDB" id="9803322at2"/>
<feature type="modified residue" description="Phosphoserine" evidence="6">
    <location>
        <position position="102"/>
    </location>
</feature>
<dbReference type="RefSeq" id="WP_111164277.1">
    <property type="nucleotide sequence ID" value="NZ_PCDP01000082.1"/>
</dbReference>
<dbReference type="PANTHER" id="PTHR42946:SF1">
    <property type="entry name" value="PHOSPHOGLUCOMUTASE (ALPHA-D-GLUCOSE-1,6-BISPHOSPHATE-DEPENDENT)"/>
    <property type="match status" value="1"/>
</dbReference>
<keyword evidence="2 6" id="KW-0597">Phosphoprotein</keyword>
<feature type="binding site" evidence="6">
    <location>
        <position position="243"/>
    </location>
    <ligand>
        <name>Mg(2+)</name>
        <dbReference type="ChEBI" id="CHEBI:18420"/>
    </ligand>
</feature>
<name>A0A2W4C2C0_9HYPH</name>
<dbReference type="InterPro" id="IPR006352">
    <property type="entry name" value="GlmM_bact"/>
</dbReference>
<comment type="caution">
    <text evidence="13">The sequence shown here is derived from an EMBL/GenBank/DDBJ whole genome shotgun (WGS) entry which is preliminary data.</text>
</comment>
<dbReference type="InterPro" id="IPR016066">
    <property type="entry name" value="A-D-PHexomutase_CS"/>
</dbReference>
<comment type="catalytic activity">
    <reaction evidence="6 8">
        <text>alpha-D-glucosamine 1-phosphate = D-glucosamine 6-phosphate</text>
        <dbReference type="Rhea" id="RHEA:23424"/>
        <dbReference type="ChEBI" id="CHEBI:58516"/>
        <dbReference type="ChEBI" id="CHEBI:58725"/>
        <dbReference type="EC" id="5.4.2.10"/>
    </reaction>
</comment>
<dbReference type="GO" id="GO:0005975">
    <property type="term" value="P:carbohydrate metabolic process"/>
    <property type="evidence" value="ECO:0007669"/>
    <property type="project" value="InterPro"/>
</dbReference>
<dbReference type="InterPro" id="IPR005843">
    <property type="entry name" value="A-D-PHexomutase_C"/>
</dbReference>
<dbReference type="PANTHER" id="PTHR42946">
    <property type="entry name" value="PHOSPHOHEXOSE MUTASE"/>
    <property type="match status" value="1"/>
</dbReference>
<feature type="domain" description="Alpha-D-phosphohexomutase C-terminal" evidence="9">
    <location>
        <begin position="379"/>
        <end position="439"/>
    </location>
</feature>
<evidence type="ECO:0000313" key="14">
    <source>
        <dbReference type="Proteomes" id="UP000248925"/>
    </source>
</evidence>
<evidence type="ECO:0000256" key="3">
    <source>
        <dbReference type="ARBA" id="ARBA00022723"/>
    </source>
</evidence>
<feature type="domain" description="Alpha-D-phosphohexomutase alpha/beta/alpha" evidence="11">
    <location>
        <begin position="158"/>
        <end position="256"/>
    </location>
</feature>
<accession>A0A2W4C2C0</accession>
<evidence type="ECO:0000259" key="11">
    <source>
        <dbReference type="Pfam" id="PF02879"/>
    </source>
</evidence>
<comment type="PTM">
    <text evidence="6">Activated by phosphorylation.</text>
</comment>
<dbReference type="GO" id="GO:0005829">
    <property type="term" value="C:cytosol"/>
    <property type="evidence" value="ECO:0007669"/>
    <property type="project" value="TreeGrafter"/>
</dbReference>
<feature type="domain" description="Alpha-D-phosphohexomutase alpha/beta/alpha" evidence="12">
    <location>
        <begin position="260"/>
        <end position="369"/>
    </location>
</feature>
<evidence type="ECO:0000256" key="1">
    <source>
        <dbReference type="ARBA" id="ARBA00010231"/>
    </source>
</evidence>
<dbReference type="NCBIfam" id="NF008139">
    <property type="entry name" value="PRK10887.1"/>
    <property type="match status" value="1"/>
</dbReference>
<evidence type="ECO:0000256" key="4">
    <source>
        <dbReference type="ARBA" id="ARBA00022842"/>
    </source>
</evidence>
<dbReference type="GO" id="GO:0009252">
    <property type="term" value="P:peptidoglycan biosynthetic process"/>
    <property type="evidence" value="ECO:0007669"/>
    <property type="project" value="UniProtKB-ARBA"/>
</dbReference>
<keyword evidence="3 6" id="KW-0479">Metal-binding</keyword>
<dbReference type="Pfam" id="PF02878">
    <property type="entry name" value="PGM_PMM_I"/>
    <property type="match status" value="1"/>
</dbReference>
<dbReference type="FunFam" id="3.40.120.10:FF:000001">
    <property type="entry name" value="Phosphoglucosamine mutase"/>
    <property type="match status" value="1"/>
</dbReference>
<dbReference type="InterPro" id="IPR036900">
    <property type="entry name" value="A-D-PHexomutase_C_sf"/>
</dbReference>
<sequence>MKRSYFGTDGIRGQSNVFPMTPDLAMRVGIAAGTIFRRGNHRHRVVIGKDTRLSGYMLENAMVAGFTAAGLDAFVLGPIPTPAVAMLTRSLRADIGVMISASHNPYEDNGIKLFGPDGYKLSDDIEGEIEELLEKDLNLQLAKSDDIGRAKRVDGVHDRYIEHAKRTLPRDVTLQGLRIAIDCANGAAYKVAPAVLWELGAEVVTIGNDPNGMNINLNCGSTNPVALQKKVDEVRADIGIALDGDADRVVIVDETGNIIDGDQLMAVIAENWADNQLLRGNGIVATVMSNLGLERFLDNKGMTLARTKVGDRYVVEHMRQHNFNVGGEQSGHIVLSDYGTTGDGLVAALQILAAVKRTGKPVSEVCNRFEPVPQLLRNVRISGGRPLEDGIVKKAIADAESELAKNGRLVIRPSGTEPLIRVMAEGDDRSQIERIVNDLIGLISNVRTAA</sequence>
<dbReference type="GO" id="GO:0000287">
    <property type="term" value="F:magnesium ion binding"/>
    <property type="evidence" value="ECO:0007669"/>
    <property type="project" value="UniProtKB-UniRule"/>
</dbReference>
<keyword evidence="4 6" id="KW-0460">Magnesium</keyword>
<dbReference type="InterPro" id="IPR005841">
    <property type="entry name" value="Alpha-D-phosphohexomutase_SF"/>
</dbReference>
<dbReference type="Pfam" id="PF02879">
    <property type="entry name" value="PGM_PMM_II"/>
    <property type="match status" value="1"/>
</dbReference>
<organism evidence="13 14">
    <name type="scientific">Rhizobium tubonense</name>
    <dbReference type="NCBI Taxonomy" id="484088"/>
    <lineage>
        <taxon>Bacteria</taxon>
        <taxon>Pseudomonadati</taxon>
        <taxon>Pseudomonadota</taxon>
        <taxon>Alphaproteobacteria</taxon>
        <taxon>Hyphomicrobiales</taxon>
        <taxon>Rhizobiaceae</taxon>
        <taxon>Rhizobium/Agrobacterium group</taxon>
        <taxon>Rhizobium</taxon>
    </lineage>
</organism>
<dbReference type="InterPro" id="IPR005846">
    <property type="entry name" value="A-D-PHexomutase_a/b/a-III"/>
</dbReference>
<feature type="binding site" evidence="6">
    <location>
        <position position="247"/>
    </location>
    <ligand>
        <name>Mg(2+)</name>
        <dbReference type="ChEBI" id="CHEBI:18420"/>
    </ligand>
</feature>
<dbReference type="Proteomes" id="UP000248925">
    <property type="component" value="Unassembled WGS sequence"/>
</dbReference>
<evidence type="ECO:0000256" key="2">
    <source>
        <dbReference type="ARBA" id="ARBA00022553"/>
    </source>
</evidence>
<dbReference type="InterPro" id="IPR005844">
    <property type="entry name" value="A-D-PHexomutase_a/b/a-I"/>
</dbReference>
<protein>
    <recommendedName>
        <fullName evidence="6 8">Phosphoglucosamine mutase</fullName>
        <ecNumber evidence="6 8">5.4.2.10</ecNumber>
    </recommendedName>
</protein>
<dbReference type="Gene3D" id="3.30.310.50">
    <property type="entry name" value="Alpha-D-phosphohexomutase, C-terminal domain"/>
    <property type="match status" value="1"/>
</dbReference>
<evidence type="ECO:0000313" key="13">
    <source>
        <dbReference type="EMBL" id="PZM07617.1"/>
    </source>
</evidence>
<evidence type="ECO:0000256" key="8">
    <source>
        <dbReference type="RuleBase" id="RU004327"/>
    </source>
</evidence>
<dbReference type="PROSITE" id="PS00710">
    <property type="entry name" value="PGM_PMM"/>
    <property type="match status" value="1"/>
</dbReference>
<reference evidence="13 14" key="1">
    <citation type="journal article" date="2018" name="Sci. Rep.">
        <title>Rhizobium tumorigenes sp. nov., a novel plant tumorigenic bacterium isolated from cane gall tumors on thornless blackberry.</title>
        <authorList>
            <person name="Kuzmanovi N."/>
            <person name="Smalla K."/>
            <person name="Gronow S."/>
            <person name="PuBawska J."/>
        </authorList>
    </citation>
    <scope>NUCLEOTIDE SEQUENCE [LARGE SCALE GENOMIC DNA]</scope>
    <source>
        <strain evidence="13 14">CCBAU 85046</strain>
    </source>
</reference>
<feature type="binding site" description="via phosphate group" evidence="6">
    <location>
        <position position="102"/>
    </location>
    <ligand>
        <name>Mg(2+)</name>
        <dbReference type="ChEBI" id="CHEBI:18420"/>
    </ligand>
</feature>
<evidence type="ECO:0000256" key="5">
    <source>
        <dbReference type="ARBA" id="ARBA00023235"/>
    </source>
</evidence>
<dbReference type="EC" id="5.4.2.10" evidence="6 8"/>
<gene>
    <name evidence="6" type="primary">glmM</name>
    <name evidence="13" type="ORF">CPY51_31325</name>
</gene>
<dbReference type="NCBIfam" id="TIGR01455">
    <property type="entry name" value="glmM"/>
    <property type="match status" value="1"/>
</dbReference>
<feature type="domain" description="Alpha-D-phosphohexomutase alpha/beta/alpha" evidence="10">
    <location>
        <begin position="4"/>
        <end position="136"/>
    </location>
</feature>
<dbReference type="GO" id="GO:0006048">
    <property type="term" value="P:UDP-N-acetylglucosamine biosynthetic process"/>
    <property type="evidence" value="ECO:0007669"/>
    <property type="project" value="TreeGrafter"/>
</dbReference>
<evidence type="ECO:0000259" key="10">
    <source>
        <dbReference type="Pfam" id="PF02878"/>
    </source>
</evidence>
<dbReference type="InterPro" id="IPR016055">
    <property type="entry name" value="A-D-PHexomutase_a/b/a-I/II/III"/>
</dbReference>
<feature type="active site" description="Phosphoserine intermediate" evidence="6">
    <location>
        <position position="102"/>
    </location>
</feature>